<feature type="region of interest" description="Disordered" evidence="1">
    <location>
        <begin position="1"/>
        <end position="47"/>
    </location>
</feature>
<evidence type="ECO:0000256" key="1">
    <source>
        <dbReference type="SAM" id="MobiDB-lite"/>
    </source>
</evidence>
<dbReference type="STRING" id="1764295.A0A5B8MDZ9"/>
<organism evidence="4 5">
    <name type="scientific">Chloropicon primus</name>
    <dbReference type="NCBI Taxonomy" id="1764295"/>
    <lineage>
        <taxon>Eukaryota</taxon>
        <taxon>Viridiplantae</taxon>
        <taxon>Chlorophyta</taxon>
        <taxon>Chloropicophyceae</taxon>
        <taxon>Chloropicales</taxon>
        <taxon>Chloropicaceae</taxon>
        <taxon>Chloropicon</taxon>
    </lineage>
</organism>
<dbReference type="InterPro" id="IPR029787">
    <property type="entry name" value="Nucleotide_cyclase"/>
</dbReference>
<dbReference type="InterPro" id="IPR001054">
    <property type="entry name" value="A/G_cyclase"/>
</dbReference>
<gene>
    <name evidence="4" type="ORF">A3770_01p10090</name>
</gene>
<dbReference type="Proteomes" id="UP000316726">
    <property type="component" value="Chromosome 1"/>
</dbReference>
<dbReference type="GO" id="GO:0035556">
    <property type="term" value="P:intracellular signal transduction"/>
    <property type="evidence" value="ECO:0007669"/>
    <property type="project" value="InterPro"/>
</dbReference>
<name>A0A5B8MDZ9_9CHLO</name>
<dbReference type="EMBL" id="CP031034">
    <property type="protein sequence ID" value="QDZ18491.1"/>
    <property type="molecule type" value="Genomic_DNA"/>
</dbReference>
<dbReference type="Gene3D" id="3.30.70.1230">
    <property type="entry name" value="Nucleotide cyclase"/>
    <property type="match status" value="3"/>
</dbReference>
<accession>A0A5B8MDZ9</accession>
<keyword evidence="2" id="KW-1133">Transmembrane helix</keyword>
<dbReference type="AlphaFoldDB" id="A0A5B8MDZ9"/>
<proteinExistence type="predicted"/>
<reference evidence="4 5" key="1">
    <citation type="submission" date="2018-07" db="EMBL/GenBank/DDBJ databases">
        <title>The complete nuclear genome of the prasinophyte Chloropicon primus (CCMP1205).</title>
        <authorList>
            <person name="Pombert J.-F."/>
            <person name="Otis C."/>
            <person name="Turmel M."/>
            <person name="Lemieux C."/>
        </authorList>
    </citation>
    <scope>NUCLEOTIDE SEQUENCE [LARGE SCALE GENOMIC DNA]</scope>
    <source>
        <strain evidence="4 5">CCMP1205</strain>
    </source>
</reference>
<feature type="transmembrane region" description="Helical" evidence="2">
    <location>
        <begin position="64"/>
        <end position="91"/>
    </location>
</feature>
<dbReference type="SUPFAM" id="SSF55073">
    <property type="entry name" value="Nucleotide cyclase"/>
    <property type="match status" value="3"/>
</dbReference>
<dbReference type="PANTHER" id="PTHR43081">
    <property type="entry name" value="ADENYLATE CYCLASE, TERMINAL-DIFFERENTIATION SPECIFIC-RELATED"/>
    <property type="match status" value="1"/>
</dbReference>
<evidence type="ECO:0000313" key="4">
    <source>
        <dbReference type="EMBL" id="QDZ18491.1"/>
    </source>
</evidence>
<sequence length="899" mass="99102">MKGHNNNEEEDAGGRGKAGEAESTRMRKQWSPEDVDDLGGGGRRGRHPNGLKIVGATGLKFVRVFLLVVWQLCGYLFEAGMVVLTLVPAMMDVSRCLVAACFATDRGDAAVDFPLTSAYGRWLSETTMIAFETEDGRKQRKKVKKAEKMQRKRLFEKIVTNGLLESAKGKSLDIGKLGSESSLAFVITDIQGSTQAQLQNPRGYQQVVLKHDMVMREALYSHNGHELDTEGDSFRLVFAEVVDAIKFCVEAQENLLSEKWPNGALRMASFKQEHDAEGQLIFAGPRVRMGVHLALPGTFDVHHNLVTKKPVISGYSWNVANKLGEIGNGGQIVISDTAWSALQHDLAKVAFPAVKHMGAYALDDLPEVAMDIFEVVANQSDMLKRTFGPLRRCRMLARPQTNFGVTKPPQGEVALVGVRASQYDSLVSQPSLTSFRVDHKSKSKQRLVQVSTANNEVLVQTIRVVAHQFQGFLFTKEIECDENCFIAFTSVADACRFAIALQAALLCADWPDDPQAEFVGQKMIYRGPTVAVAIHVGNTENAEFFEVFTGAYEGTAVCGVSSLLDLTNIGQIVLSFPAWHKVQFALGELAQPFVIDLGVHTVEDLGAQVQLVEILARELKGRVFPDVSSVDCVAPGARQSPISGDGVAFVFTSPVVSQDSQDSQESLVEEAISVFSEITRQAINAKDKSSGLFFGYECQEVGAGNFLLAFRDLEMAMKYAGQVQETLLSWNWPADLLRMEKDFGEVRDDSNRVVHRGLRVKMGIGYGYPYYSMPHPTTGRADYFGPIVNAVARVKEVAKPGQILVLLKSKEDKKRMKTDAIIKRYENKGFELTKLGKHELRGVGRCALAELAPEHRRLGLGDVGHHTTLDVKKMVMEKTKTAGTRALNYLEAAENYILK</sequence>
<keyword evidence="2" id="KW-0472">Membrane</keyword>
<evidence type="ECO:0000256" key="2">
    <source>
        <dbReference type="SAM" id="Phobius"/>
    </source>
</evidence>
<dbReference type="PANTHER" id="PTHR43081:SF1">
    <property type="entry name" value="ADENYLATE CYCLASE, TERMINAL-DIFFERENTIATION SPECIFIC"/>
    <property type="match status" value="1"/>
</dbReference>
<feature type="domain" description="Guanylate cyclase" evidence="3">
    <location>
        <begin position="184"/>
        <end position="344"/>
    </location>
</feature>
<evidence type="ECO:0000313" key="5">
    <source>
        <dbReference type="Proteomes" id="UP000316726"/>
    </source>
</evidence>
<dbReference type="GO" id="GO:0009190">
    <property type="term" value="P:cyclic nucleotide biosynthetic process"/>
    <property type="evidence" value="ECO:0007669"/>
    <property type="project" value="InterPro"/>
</dbReference>
<dbReference type="Pfam" id="PF00211">
    <property type="entry name" value="Guanylate_cyc"/>
    <property type="match status" value="1"/>
</dbReference>
<keyword evidence="2" id="KW-0812">Transmembrane</keyword>
<dbReference type="InterPro" id="IPR050697">
    <property type="entry name" value="Adenylyl/Guanylyl_Cyclase_3/4"/>
</dbReference>
<keyword evidence="5" id="KW-1185">Reference proteome</keyword>
<dbReference type="OrthoDB" id="676979at2759"/>
<protein>
    <submittedName>
        <fullName evidence="4">Adenylate cyclase</fullName>
    </submittedName>
</protein>
<evidence type="ECO:0000259" key="3">
    <source>
        <dbReference type="Pfam" id="PF00211"/>
    </source>
</evidence>
<feature type="compositionally biased region" description="Basic and acidic residues" evidence="1">
    <location>
        <begin position="12"/>
        <end position="25"/>
    </location>
</feature>